<dbReference type="PROSITE" id="PS52016">
    <property type="entry name" value="TONB_DEPENDENT_REC_3"/>
    <property type="match status" value="1"/>
</dbReference>
<dbReference type="InterPro" id="IPR000531">
    <property type="entry name" value="Beta-barrel_TonB"/>
</dbReference>
<keyword evidence="3 8" id="KW-1134">Transmembrane beta strand</keyword>
<dbReference type="InterPro" id="IPR012910">
    <property type="entry name" value="Plug_dom"/>
</dbReference>
<evidence type="ECO:0000313" key="14">
    <source>
        <dbReference type="Proteomes" id="UP000625551"/>
    </source>
</evidence>
<evidence type="ECO:0000256" key="2">
    <source>
        <dbReference type="ARBA" id="ARBA00022448"/>
    </source>
</evidence>
<evidence type="ECO:0000256" key="10">
    <source>
        <dbReference type="SAM" id="SignalP"/>
    </source>
</evidence>
<evidence type="ECO:0000313" key="13">
    <source>
        <dbReference type="EMBL" id="MBD1395682.1"/>
    </source>
</evidence>
<dbReference type="Gene3D" id="2.170.130.10">
    <property type="entry name" value="TonB-dependent receptor, plug domain"/>
    <property type="match status" value="1"/>
</dbReference>
<keyword evidence="2 8" id="KW-0813">Transport</keyword>
<sequence>MLYKSTKKLGSLGLAVALSCFQVPGTAQGYPGPGPNLAANHTSGPAYTATTLKDLLNDLKNAHGIQFSYQASLAEDLKLIVPDAKVEAKNVDAFLGQTLASNSLEYKKVKGVYIISKSKQAPSAAHAVRTATKPAVSVQQDVTVTGRVIDDTGMALPGVTVVLKGTTRGTSTNANGDFSLSVPASGGTLVFSFIGYTTQEVAIGNQSTINVSLKTDTKALSEVVVVGYGTQRKTDVSGAVTQVTSEDFVQGQITTPEQLIQGKVAGVQITPNGGAPGAGSRIRIRAGGSLNASNDPLIVIDGVPIDNSGVSGTANPLSFLNPNDIESFNILKDASATAIYGSRASNGVIIITTKKGKAGQKLGVTFTTQHSLSRVGDKVDVLTADEFRNVINERGSQAQRDLLGTANTNWQDLIYQTAYTTDNNLSVDGSVGFLPYRVSLGYLNQDGVLKTGNFERGSIGVNLSPRFLDDHLTVNLNYKGAMTQSKFADEGAIGAAVAFDPTQPVRSGNDQFGGYFQWLDANGRYNPLATRNPISMLEQRDDQGEVKRHIGNVQLDYKLHFLPELRANLNLGFDRSNSEGSTFWPADFAPEAPNNGRINRYEQEKRNSLFDFYLNYVKDLTGINSRIDATAGYSFQEFENESPQFISTDADGVPLSDLQPGLPTNDFYRLRSYFGRLNYVLLDRYILTATVRRDGSSRFGDENKWGTFPALALAWRINEESFLKNSPSVSELKLRLGVGVTGQQDLPGSFFPYLARYTVSDNTAQYQFGNQFFNLLRPEGYDTGIKWEETVTYNAGIDFGFVNNKVNGSLDYYFKDTKDLLALISIPAGTNLTNQLVTNVGNMETRGLEATLNYMAISTDKVSWNIGVNGTYQKREITNLSKIEDPNFEGYEVGGIAGGVGNNIQIRTVGYAPDVFYVYKQVYDAQGNPIEGLYADLNGDGVIDAADRYRYKKPEPDFFLGFNTQLTYGNWDLGLIMRGSVGNYMYNNVYSNNGAYRAFSFPGYLQNVSPNVLETNFNDFQLFSDYYMENASFLRMENINLGYNFGRIMNDKASLRLNANIQNLFVITNYNGLDPEIASGIDNNFYPRPRVYTLGLTVNL</sequence>
<proteinExistence type="inferred from homology"/>
<organism evidence="13 14">
    <name type="scientific">Pontibacter aquaedesilientis</name>
    <dbReference type="NCBI Taxonomy" id="2766980"/>
    <lineage>
        <taxon>Bacteria</taxon>
        <taxon>Pseudomonadati</taxon>
        <taxon>Bacteroidota</taxon>
        <taxon>Cytophagia</taxon>
        <taxon>Cytophagales</taxon>
        <taxon>Hymenobacteraceae</taxon>
        <taxon>Pontibacter</taxon>
    </lineage>
</organism>
<dbReference type="SUPFAM" id="SSF49464">
    <property type="entry name" value="Carboxypeptidase regulatory domain-like"/>
    <property type="match status" value="1"/>
</dbReference>
<comment type="caution">
    <text evidence="13">The sequence shown here is derived from an EMBL/GenBank/DDBJ whole genome shotgun (WGS) entry which is preliminary data.</text>
</comment>
<comment type="similarity">
    <text evidence="8 9">Belongs to the TonB-dependent receptor family.</text>
</comment>
<dbReference type="Pfam" id="PF13715">
    <property type="entry name" value="CarbopepD_reg_2"/>
    <property type="match status" value="1"/>
</dbReference>
<feature type="domain" description="TonB-dependent receptor-like beta-barrel" evidence="11">
    <location>
        <begin position="511"/>
        <end position="1064"/>
    </location>
</feature>
<evidence type="ECO:0000256" key="4">
    <source>
        <dbReference type="ARBA" id="ARBA00022692"/>
    </source>
</evidence>
<evidence type="ECO:0000256" key="8">
    <source>
        <dbReference type="PROSITE-ProRule" id="PRU01360"/>
    </source>
</evidence>
<dbReference type="Proteomes" id="UP000625551">
    <property type="component" value="Unassembled WGS sequence"/>
</dbReference>
<dbReference type="Gene3D" id="2.60.40.1120">
    <property type="entry name" value="Carboxypeptidase-like, regulatory domain"/>
    <property type="match status" value="1"/>
</dbReference>
<evidence type="ECO:0000256" key="6">
    <source>
        <dbReference type="ARBA" id="ARBA00023136"/>
    </source>
</evidence>
<evidence type="ECO:0000256" key="1">
    <source>
        <dbReference type="ARBA" id="ARBA00004571"/>
    </source>
</evidence>
<dbReference type="EMBL" id="JACXAJ010000001">
    <property type="protein sequence ID" value="MBD1395682.1"/>
    <property type="molecule type" value="Genomic_DNA"/>
</dbReference>
<evidence type="ECO:0000256" key="3">
    <source>
        <dbReference type="ARBA" id="ARBA00022452"/>
    </source>
</evidence>
<dbReference type="NCBIfam" id="TIGR04056">
    <property type="entry name" value="OMP_RagA_SusC"/>
    <property type="match status" value="1"/>
</dbReference>
<evidence type="ECO:0000256" key="5">
    <source>
        <dbReference type="ARBA" id="ARBA00023077"/>
    </source>
</evidence>
<dbReference type="NCBIfam" id="TIGR04057">
    <property type="entry name" value="SusC_RagA_signa"/>
    <property type="match status" value="1"/>
</dbReference>
<name>A0ABR7XBL3_9BACT</name>
<dbReference type="InterPro" id="IPR036942">
    <property type="entry name" value="Beta-barrel_TonB_sf"/>
</dbReference>
<dbReference type="InterPro" id="IPR008969">
    <property type="entry name" value="CarboxyPept-like_regulatory"/>
</dbReference>
<dbReference type="Pfam" id="PF07715">
    <property type="entry name" value="Plug"/>
    <property type="match status" value="1"/>
</dbReference>
<keyword evidence="13" id="KW-0675">Receptor</keyword>
<dbReference type="InterPro" id="IPR039426">
    <property type="entry name" value="TonB-dep_rcpt-like"/>
</dbReference>
<dbReference type="InterPro" id="IPR023997">
    <property type="entry name" value="TonB-dep_OMP_SusC/RagA_CS"/>
</dbReference>
<dbReference type="Pfam" id="PF00593">
    <property type="entry name" value="TonB_dep_Rec_b-barrel"/>
    <property type="match status" value="1"/>
</dbReference>
<feature type="chain" id="PRO_5047055580" evidence="10">
    <location>
        <begin position="30"/>
        <end position="1100"/>
    </location>
</feature>
<dbReference type="InterPro" id="IPR037066">
    <property type="entry name" value="Plug_dom_sf"/>
</dbReference>
<keyword evidence="6 8" id="KW-0472">Membrane</keyword>
<feature type="domain" description="TonB-dependent receptor plug" evidence="12">
    <location>
        <begin position="233"/>
        <end position="348"/>
    </location>
</feature>
<evidence type="ECO:0000256" key="9">
    <source>
        <dbReference type="RuleBase" id="RU003357"/>
    </source>
</evidence>
<dbReference type="SUPFAM" id="SSF56935">
    <property type="entry name" value="Porins"/>
    <property type="match status" value="1"/>
</dbReference>
<dbReference type="InterPro" id="IPR023996">
    <property type="entry name" value="TonB-dep_OMP_SusC/RagA"/>
</dbReference>
<accession>A0ABR7XBL3</accession>
<dbReference type="RefSeq" id="WP_191181848.1">
    <property type="nucleotide sequence ID" value="NZ_JACXAJ010000001.1"/>
</dbReference>
<dbReference type="PROSITE" id="PS51257">
    <property type="entry name" value="PROKAR_LIPOPROTEIN"/>
    <property type="match status" value="1"/>
</dbReference>
<keyword evidence="5 9" id="KW-0798">TonB box</keyword>
<feature type="signal peptide" evidence="10">
    <location>
        <begin position="1"/>
        <end position="29"/>
    </location>
</feature>
<comment type="subcellular location">
    <subcellularLocation>
        <location evidence="1 8">Cell outer membrane</location>
        <topology evidence="1 8">Multi-pass membrane protein</topology>
    </subcellularLocation>
</comment>
<keyword evidence="14" id="KW-1185">Reference proteome</keyword>
<protein>
    <submittedName>
        <fullName evidence="13">TonB-dependent receptor</fullName>
    </submittedName>
</protein>
<keyword evidence="4 8" id="KW-0812">Transmembrane</keyword>
<keyword evidence="10" id="KW-0732">Signal</keyword>
<keyword evidence="7 8" id="KW-0998">Cell outer membrane</keyword>
<dbReference type="Gene3D" id="2.40.170.20">
    <property type="entry name" value="TonB-dependent receptor, beta-barrel domain"/>
    <property type="match status" value="1"/>
</dbReference>
<evidence type="ECO:0000259" key="11">
    <source>
        <dbReference type="Pfam" id="PF00593"/>
    </source>
</evidence>
<reference evidence="13 14" key="1">
    <citation type="submission" date="2020-09" db="EMBL/GenBank/DDBJ databases">
        <title>Genome sequencing and assembly of Pontibacter sp.</title>
        <authorList>
            <person name="Chhetri G."/>
        </authorList>
    </citation>
    <scope>NUCLEOTIDE SEQUENCE [LARGE SCALE GENOMIC DNA]</scope>
    <source>
        <strain evidence="13 14">JH31</strain>
    </source>
</reference>
<gene>
    <name evidence="13" type="ORF">H9Q13_00760</name>
</gene>
<evidence type="ECO:0000256" key="7">
    <source>
        <dbReference type="ARBA" id="ARBA00023237"/>
    </source>
</evidence>
<evidence type="ECO:0000259" key="12">
    <source>
        <dbReference type="Pfam" id="PF07715"/>
    </source>
</evidence>